<dbReference type="AlphaFoldDB" id="D3IUM2"/>
<organism evidence="1">
    <name type="scientific">Heterosigma akashiwo</name>
    <name type="common">Chromophytic alga</name>
    <name type="synonym">Heterosigma carterae</name>
    <dbReference type="NCBI Taxonomy" id="2829"/>
    <lineage>
        <taxon>Eukaryota</taxon>
        <taxon>Sar</taxon>
        <taxon>Stramenopiles</taxon>
        <taxon>Ochrophyta</taxon>
        <taxon>Raphidophyceae</taxon>
        <taxon>Chattonellales</taxon>
        <taxon>Chattonellaceae</taxon>
        <taxon>Heterosigma</taxon>
    </lineage>
</organism>
<keyword evidence="1" id="KW-0496">Mitochondrion</keyword>
<protein>
    <submittedName>
        <fullName evidence="1">Uncharacterized protein orf38</fullName>
    </submittedName>
</protein>
<geneLocation type="mitochondrion" evidence="1"/>
<evidence type="ECO:0000313" key="1">
    <source>
        <dbReference type="EMBL" id="ACS27125.1"/>
    </source>
</evidence>
<sequence>MLLGLLLFGDLPKILKNLTTSLQTLKKGLKDNQDENK</sequence>
<reference evidence="1" key="1">
    <citation type="journal article" date="2010" name="Nova Hedwig Beih">
        <title>Comparative analysis of complete mitochondrial genome sequences from two geographically distinct Heterosigma akashiwo (Raphidophyceae) strains.</title>
        <authorList>
            <person name="Karol K.G."/>
            <person name="Jacobs M.A."/>
            <person name="Zhou Y."/>
            <person name="Sims E.H."/>
            <person name="Gillett W.D."/>
            <person name="Cattolico R.A."/>
        </authorList>
    </citation>
    <scope>NUCLEOTIDE SEQUENCE</scope>
    <source>
        <strain evidence="2">CCMP452</strain>
        <strain evidence="1">NIES293</strain>
    </source>
</reference>
<gene>
    <name evidence="1" type="primary">orf38</name>
</gene>
<evidence type="ECO:0000313" key="2">
    <source>
        <dbReference type="EMBL" id="ACS27164.1"/>
    </source>
</evidence>
<name>D3IUM2_HETAK</name>
<dbReference type="EMBL" id="GQ222227">
    <property type="protein sequence ID" value="ACS27125.1"/>
    <property type="molecule type" value="Genomic_DNA"/>
</dbReference>
<dbReference type="EMBL" id="GQ222228">
    <property type="protein sequence ID" value="ACS27164.1"/>
    <property type="molecule type" value="Genomic_DNA"/>
</dbReference>
<proteinExistence type="predicted"/>
<accession>D3IUM2</accession>